<accession>A0A0D2A2N0</accession>
<dbReference type="GeneID" id="27322393"/>
<feature type="chain" id="PRO_5002248426" description="Probable beta-glucosidase G" evidence="18">
    <location>
        <begin position="33"/>
        <end position="845"/>
    </location>
</feature>
<dbReference type="Pfam" id="PF00933">
    <property type="entry name" value="Glyco_hydro_3"/>
    <property type="match status" value="1"/>
</dbReference>
<name>A0A0D2A2N0_EXOME</name>
<dbReference type="InterPro" id="IPR050288">
    <property type="entry name" value="Cellulose_deg_GH3"/>
</dbReference>
<comment type="subcellular location">
    <subcellularLocation>
        <location evidence="2">Secreted</location>
    </subcellularLocation>
</comment>
<dbReference type="EC" id="3.2.1.21" evidence="5"/>
<dbReference type="OMA" id="CWWLAST"/>
<evidence type="ECO:0000256" key="2">
    <source>
        <dbReference type="ARBA" id="ARBA00004613"/>
    </source>
</evidence>
<keyword evidence="6" id="KW-0964">Secreted</keyword>
<dbReference type="Gene3D" id="3.20.20.300">
    <property type="entry name" value="Glycoside hydrolase, family 3, N-terminal domain"/>
    <property type="match status" value="1"/>
</dbReference>
<dbReference type="RefSeq" id="XP_016224902.1">
    <property type="nucleotide sequence ID" value="XM_016369114.1"/>
</dbReference>
<keyword evidence="9" id="KW-0325">Glycoprotein</keyword>
<feature type="signal peptide" evidence="18">
    <location>
        <begin position="1"/>
        <end position="32"/>
    </location>
</feature>
<dbReference type="InterPro" id="IPR002772">
    <property type="entry name" value="Glyco_hydro_3_C"/>
</dbReference>
<sequence>MGARSWACVPTLMVATALLLFSFSWSPNLVLTTTTTKMVSTPFLTTLLAVLSPHKHNRVYANEFTSSPPVYPSPPSRGLGWEWAFTQASYFVANLTLEEKAQIVTGTPGPCVGNIGAIPRLGFDGICMQDGPLGIRLATYASAFPAGLTAAASWDRGLIFARGDYLGDEFRRKGSHVLLGPVVGPLGRIAYAGRNWEGFSPDPYLTGEAAAQTIMGIQRNGVQASLKHFIANEQETQRLPTTSRNGTTIESLSSNIDDRTMHELYLWPFANGVRVGVSSIMCSYNRINSSYGCQNSKNLNGLLKTELGFQGYVVSDWGATHAGVDAVNAGLDMDMPGSIGWNANISMFGGNLTRAVINGSLPISRIDDMVQRVMTPYFFLRQQHYPPIDGRSPLLNNGNLPPWRHRFNLGPPDIDVRDGHADLIRELGSAGTVLLKNHNNTLPLHAPRTIGVFGNDAGDLVDGVYFSGGSYDQPYGYEYGTLPVGGGSGAARLPNLITPLEAIKLRAARDGTSVQYLLNNTLITESSLSISRPDGLTYIVPVPEVCLVFLKTYASEGVDRHDLEADWNSNSVVNTVAAYCNNTVVVTHSAGINDMPWANNPNVTAILAAHLPGEQSGNSIVDILYGNVNPSGKLPYTIALNATDYDFARLTNSTRLQETEDPNAWQSDFSEGLLIDYRHFDYYNKSVRFEFGFGLSYTSFELSDLVVQNILPEREITALPAAAPVGPGGNDNLWANLYLVNATVTNLGNVSGACVSQLYLGLPQIPGEQPTPINVLRGFEKTYLRRGESQTVQFWLKRRDLSYWNSTIQNWVIPAGEIIVRAGFSSRDIQMQSIISPIRGRPFAE</sequence>
<evidence type="ECO:0000256" key="5">
    <source>
        <dbReference type="ARBA" id="ARBA00012744"/>
    </source>
</evidence>
<dbReference type="OrthoDB" id="416222at2759"/>
<dbReference type="InterPro" id="IPR017853">
    <property type="entry name" value="GH"/>
</dbReference>
<dbReference type="Gene3D" id="3.40.50.1700">
    <property type="entry name" value="Glycoside hydrolase family 3 C-terminal domain"/>
    <property type="match status" value="1"/>
</dbReference>
<dbReference type="Proteomes" id="UP000054302">
    <property type="component" value="Unassembled WGS sequence"/>
</dbReference>
<comment type="catalytic activity">
    <reaction evidence="1">
        <text>Hydrolysis of terminal, non-reducing beta-D-glucosyl residues with release of beta-D-glucose.</text>
        <dbReference type="EC" id="3.2.1.21"/>
    </reaction>
</comment>
<feature type="domain" description="Fibronectin type III-like" evidence="19">
    <location>
        <begin position="754"/>
        <end position="826"/>
    </location>
</feature>
<reference evidence="20 21" key="1">
    <citation type="submission" date="2015-01" db="EMBL/GenBank/DDBJ databases">
        <title>The Genome Sequence of Exophiala mesophila CBS40295.</title>
        <authorList>
            <consortium name="The Broad Institute Genomics Platform"/>
            <person name="Cuomo C."/>
            <person name="de Hoog S."/>
            <person name="Gorbushina A."/>
            <person name="Stielow B."/>
            <person name="Teixiera M."/>
            <person name="Abouelleil A."/>
            <person name="Chapman S.B."/>
            <person name="Priest M."/>
            <person name="Young S.K."/>
            <person name="Wortman J."/>
            <person name="Nusbaum C."/>
            <person name="Birren B."/>
        </authorList>
    </citation>
    <scope>NUCLEOTIDE SEQUENCE [LARGE SCALE GENOMIC DNA]</scope>
    <source>
        <strain evidence="20 21">CBS 40295</strain>
    </source>
</reference>
<dbReference type="Pfam" id="PF01915">
    <property type="entry name" value="Glyco_hydro_3_C"/>
    <property type="match status" value="1"/>
</dbReference>
<evidence type="ECO:0000313" key="20">
    <source>
        <dbReference type="EMBL" id="KIV93328.1"/>
    </source>
</evidence>
<dbReference type="PANTHER" id="PTHR42715:SF12">
    <property type="entry name" value="BETA-GLUCOSIDASE G-RELATED"/>
    <property type="match status" value="1"/>
</dbReference>
<dbReference type="InterPro" id="IPR013783">
    <property type="entry name" value="Ig-like_fold"/>
</dbReference>
<dbReference type="PRINTS" id="PR00133">
    <property type="entry name" value="GLHYDRLASE3"/>
</dbReference>
<evidence type="ECO:0000256" key="10">
    <source>
        <dbReference type="ARBA" id="ARBA00023277"/>
    </source>
</evidence>
<evidence type="ECO:0000256" key="4">
    <source>
        <dbReference type="ARBA" id="ARBA00005336"/>
    </source>
</evidence>
<dbReference type="STRING" id="212818.A0A0D2A2N0"/>
<comment type="function">
    <text evidence="13">Beta-glucosidases are one of a number of cellulolytic enzymes involved in the degradation of cellulosic biomass. Catalyzes the last step releasing glucose from the inhibitory cellobiose.</text>
</comment>
<dbReference type="HOGENOM" id="CLU_004542_2_3_1"/>
<dbReference type="AlphaFoldDB" id="A0A0D2A2N0"/>
<dbReference type="SUPFAM" id="SSF51445">
    <property type="entry name" value="(Trans)glycosidases"/>
    <property type="match status" value="1"/>
</dbReference>
<evidence type="ECO:0000256" key="15">
    <source>
        <dbReference type="ARBA" id="ARBA00041276"/>
    </source>
</evidence>
<evidence type="ECO:0000256" key="16">
    <source>
        <dbReference type="ARBA" id="ARBA00041601"/>
    </source>
</evidence>
<dbReference type="Pfam" id="PF14310">
    <property type="entry name" value="Fn3-like"/>
    <property type="match status" value="1"/>
</dbReference>
<protein>
    <recommendedName>
        <fullName evidence="14">Probable beta-glucosidase G</fullName>
        <ecNumber evidence="5">3.2.1.21</ecNumber>
    </recommendedName>
    <alternativeName>
        <fullName evidence="15">Beta-D-glucoside glucohydrolase G</fullName>
    </alternativeName>
    <alternativeName>
        <fullName evidence="16">Cellobiase G</fullName>
    </alternativeName>
    <alternativeName>
        <fullName evidence="17">Gentiobiase G</fullName>
    </alternativeName>
</protein>
<dbReference type="SMART" id="SM01217">
    <property type="entry name" value="Fn3_like"/>
    <property type="match status" value="1"/>
</dbReference>
<evidence type="ECO:0000256" key="18">
    <source>
        <dbReference type="SAM" id="SignalP"/>
    </source>
</evidence>
<gene>
    <name evidence="20" type="ORF">PV10_04548</name>
</gene>
<dbReference type="VEuPathDB" id="FungiDB:PV10_04548"/>
<dbReference type="InterPro" id="IPR036881">
    <property type="entry name" value="Glyco_hydro_3_C_sf"/>
</dbReference>
<dbReference type="InterPro" id="IPR026891">
    <property type="entry name" value="Fn3-like"/>
</dbReference>
<dbReference type="InterPro" id="IPR001764">
    <property type="entry name" value="Glyco_hydro_3_N"/>
</dbReference>
<dbReference type="GO" id="GO:0005576">
    <property type="term" value="C:extracellular region"/>
    <property type="evidence" value="ECO:0007669"/>
    <property type="project" value="UniProtKB-SubCell"/>
</dbReference>
<evidence type="ECO:0000256" key="13">
    <source>
        <dbReference type="ARBA" id="ARBA00024983"/>
    </source>
</evidence>
<dbReference type="SUPFAM" id="SSF52279">
    <property type="entry name" value="Beta-D-glucan exohydrolase, C-terminal domain"/>
    <property type="match status" value="1"/>
</dbReference>
<keyword evidence="10" id="KW-0119">Carbohydrate metabolism</keyword>
<proteinExistence type="inferred from homology"/>
<dbReference type="GO" id="GO:0008422">
    <property type="term" value="F:beta-glucosidase activity"/>
    <property type="evidence" value="ECO:0007669"/>
    <property type="project" value="UniProtKB-EC"/>
</dbReference>
<evidence type="ECO:0000256" key="9">
    <source>
        <dbReference type="ARBA" id="ARBA00023180"/>
    </source>
</evidence>
<evidence type="ECO:0000313" key="21">
    <source>
        <dbReference type="Proteomes" id="UP000054302"/>
    </source>
</evidence>
<evidence type="ECO:0000256" key="8">
    <source>
        <dbReference type="ARBA" id="ARBA00022801"/>
    </source>
</evidence>
<dbReference type="EMBL" id="KN847522">
    <property type="protein sequence ID" value="KIV93328.1"/>
    <property type="molecule type" value="Genomic_DNA"/>
</dbReference>
<dbReference type="GO" id="GO:0009251">
    <property type="term" value="P:glucan catabolic process"/>
    <property type="evidence" value="ECO:0007669"/>
    <property type="project" value="TreeGrafter"/>
</dbReference>
<evidence type="ECO:0000259" key="19">
    <source>
        <dbReference type="SMART" id="SM01217"/>
    </source>
</evidence>
<dbReference type="InterPro" id="IPR036962">
    <property type="entry name" value="Glyco_hydro_3_N_sf"/>
</dbReference>
<keyword evidence="8" id="KW-0378">Hydrolase</keyword>
<evidence type="ECO:0000256" key="17">
    <source>
        <dbReference type="ARBA" id="ARBA00041808"/>
    </source>
</evidence>
<keyword evidence="11" id="KW-0326">Glycosidase</keyword>
<keyword evidence="21" id="KW-1185">Reference proteome</keyword>
<dbReference type="PANTHER" id="PTHR42715">
    <property type="entry name" value="BETA-GLUCOSIDASE"/>
    <property type="match status" value="1"/>
</dbReference>
<dbReference type="Gene3D" id="2.60.40.10">
    <property type="entry name" value="Immunoglobulins"/>
    <property type="match status" value="1"/>
</dbReference>
<keyword evidence="12" id="KW-0624">Polysaccharide degradation</keyword>
<evidence type="ECO:0000256" key="11">
    <source>
        <dbReference type="ARBA" id="ARBA00023295"/>
    </source>
</evidence>
<evidence type="ECO:0000256" key="7">
    <source>
        <dbReference type="ARBA" id="ARBA00022729"/>
    </source>
</evidence>
<keyword evidence="7 18" id="KW-0732">Signal</keyword>
<dbReference type="FunFam" id="3.20.20.300:FF:000002">
    <property type="entry name" value="Probable beta-glucosidase"/>
    <property type="match status" value="1"/>
</dbReference>
<evidence type="ECO:0000256" key="12">
    <source>
        <dbReference type="ARBA" id="ARBA00023326"/>
    </source>
</evidence>
<evidence type="ECO:0000256" key="1">
    <source>
        <dbReference type="ARBA" id="ARBA00000448"/>
    </source>
</evidence>
<evidence type="ECO:0000256" key="14">
    <source>
        <dbReference type="ARBA" id="ARBA00039579"/>
    </source>
</evidence>
<organism evidence="20 21">
    <name type="scientific">Exophiala mesophila</name>
    <name type="common">Black yeast-like fungus</name>
    <dbReference type="NCBI Taxonomy" id="212818"/>
    <lineage>
        <taxon>Eukaryota</taxon>
        <taxon>Fungi</taxon>
        <taxon>Dikarya</taxon>
        <taxon>Ascomycota</taxon>
        <taxon>Pezizomycotina</taxon>
        <taxon>Eurotiomycetes</taxon>
        <taxon>Chaetothyriomycetidae</taxon>
        <taxon>Chaetothyriales</taxon>
        <taxon>Herpotrichiellaceae</taxon>
        <taxon>Exophiala</taxon>
    </lineage>
</organism>
<comment type="pathway">
    <text evidence="3">Glycan metabolism; cellulose degradation.</text>
</comment>
<comment type="similarity">
    <text evidence="4">Belongs to the glycosyl hydrolase 3 family.</text>
</comment>
<evidence type="ECO:0000256" key="3">
    <source>
        <dbReference type="ARBA" id="ARBA00004987"/>
    </source>
</evidence>
<evidence type="ECO:0000256" key="6">
    <source>
        <dbReference type="ARBA" id="ARBA00022525"/>
    </source>
</evidence>